<feature type="signal peptide" evidence="1">
    <location>
        <begin position="1"/>
        <end position="23"/>
    </location>
</feature>
<keyword evidence="3" id="KW-1185">Reference proteome</keyword>
<dbReference type="Pfam" id="PF13585">
    <property type="entry name" value="CHU_C"/>
    <property type="match status" value="1"/>
</dbReference>
<dbReference type="Proteomes" id="UP001139260">
    <property type="component" value="Unassembled WGS sequence"/>
</dbReference>
<accession>A0A9X1XNP9</accession>
<protein>
    <submittedName>
        <fullName evidence="2">Gliding motility-associated C-terminal domain-containing protein</fullName>
    </submittedName>
</protein>
<dbReference type="AlphaFoldDB" id="A0A9X1XNP9"/>
<reference evidence="2" key="1">
    <citation type="submission" date="2022-04" db="EMBL/GenBank/DDBJ databases">
        <title>Flavobacterium pygoscelis sp. nov. isolated from Chinstrap chick (Pygoscelis antarcticus).</title>
        <authorList>
            <person name="Irgang R."/>
            <person name="Poblete-Morales M."/>
            <person name="Avendano-Herrera R."/>
        </authorList>
    </citation>
    <scope>NUCLEOTIDE SEQUENCE</scope>
    <source>
        <strain evidence="2">I-SCBP12n</strain>
    </source>
</reference>
<evidence type="ECO:0000313" key="2">
    <source>
        <dbReference type="EMBL" id="MCK8140464.1"/>
    </source>
</evidence>
<comment type="caution">
    <text evidence="2">The sequence shown here is derived from an EMBL/GenBank/DDBJ whole genome shotgun (WGS) entry which is preliminary data.</text>
</comment>
<sequence length="482" mass="52177">MVKKYFSCLLLLVLFLSISTTYSQISIGSPVLNFTQVCADESYNSTAPFKVEFSFSPQSALNLSNQFIVELSDANGSFSSAVILVSSNPGAITTSKGSLNFSFPQNTGGENYKIRVRSTNPAKTSAESVSFSAYYQIQNSPFSINNFVATASYCSGGSYVLKIDNPGTGTNDSPLKYPSLTYKWYKEALPNPILVGTTTSLSVNQPGTYYVETNYGSCTSNSYSNRVRVDSASVQISNITSSKGNPFCASQGATTLTSQVANSYQWYLDDVAINGATSITYDANKAGSYSVKVDLGGCVNTSIINLQEIQFNSSINIPDVVTLQEGESKTVIATTTAINPTFQWFKNGIIVPAATSNSYDITTAGDYSLVINQATGCASTKTFNFTFKYPIIDASVTSIPNLISPNGDDINDTWVIPQEYLGGTNTEVQIISASGKQVLKTDNYQNNWPESSMDFKNINPVFYYIITTKDKKVKKGSITLIK</sequence>
<dbReference type="Gene3D" id="2.60.40.10">
    <property type="entry name" value="Immunoglobulins"/>
    <property type="match status" value="1"/>
</dbReference>
<keyword evidence="1" id="KW-0732">Signal</keyword>
<dbReference type="InterPro" id="IPR013783">
    <property type="entry name" value="Ig-like_fold"/>
</dbReference>
<evidence type="ECO:0000313" key="3">
    <source>
        <dbReference type="Proteomes" id="UP001139260"/>
    </source>
</evidence>
<dbReference type="EMBL" id="JALNUB010000001">
    <property type="protein sequence ID" value="MCK8140464.1"/>
    <property type="molecule type" value="Genomic_DNA"/>
</dbReference>
<feature type="chain" id="PRO_5040793647" evidence="1">
    <location>
        <begin position="24"/>
        <end position="482"/>
    </location>
</feature>
<gene>
    <name evidence="2" type="ORF">MW871_01015</name>
</gene>
<evidence type="ECO:0000256" key="1">
    <source>
        <dbReference type="SAM" id="SignalP"/>
    </source>
</evidence>
<dbReference type="RefSeq" id="WP_248427263.1">
    <property type="nucleotide sequence ID" value="NZ_JALNUB010000001.1"/>
</dbReference>
<name>A0A9X1XNP9_9FLAO</name>
<organism evidence="2 3">
    <name type="scientific">Flavobacterium pygoscelis</name>
    <dbReference type="NCBI Taxonomy" id="2893176"/>
    <lineage>
        <taxon>Bacteria</taxon>
        <taxon>Pseudomonadati</taxon>
        <taxon>Bacteroidota</taxon>
        <taxon>Flavobacteriia</taxon>
        <taxon>Flavobacteriales</taxon>
        <taxon>Flavobacteriaceae</taxon>
        <taxon>Flavobacterium</taxon>
    </lineage>
</organism>
<proteinExistence type="predicted"/>